<name>A0AAW0TT32_SCYPA</name>
<dbReference type="EMBL" id="JARAKH010000024">
    <property type="protein sequence ID" value="KAK8390949.1"/>
    <property type="molecule type" value="Genomic_DNA"/>
</dbReference>
<protein>
    <submittedName>
        <fullName evidence="1">Uncharacterized protein</fullName>
    </submittedName>
</protein>
<evidence type="ECO:0000313" key="1">
    <source>
        <dbReference type="EMBL" id="KAK8390949.1"/>
    </source>
</evidence>
<dbReference type="AlphaFoldDB" id="A0AAW0TT32"/>
<accession>A0AAW0TT32</accession>
<gene>
    <name evidence="1" type="ORF">O3P69_016952</name>
</gene>
<comment type="caution">
    <text evidence="1">The sequence shown here is derived from an EMBL/GenBank/DDBJ whole genome shotgun (WGS) entry which is preliminary data.</text>
</comment>
<reference evidence="1 2" key="1">
    <citation type="submission" date="2023-03" db="EMBL/GenBank/DDBJ databases">
        <title>High-quality genome of Scylla paramamosain provides insights in environmental adaptation.</title>
        <authorList>
            <person name="Zhang L."/>
        </authorList>
    </citation>
    <scope>NUCLEOTIDE SEQUENCE [LARGE SCALE GENOMIC DNA]</scope>
    <source>
        <strain evidence="1">LZ_2023a</strain>
        <tissue evidence="1">Muscle</tissue>
    </source>
</reference>
<dbReference type="PANTHER" id="PTHR47331:SF3">
    <property type="match status" value="1"/>
</dbReference>
<evidence type="ECO:0000313" key="2">
    <source>
        <dbReference type="Proteomes" id="UP001487740"/>
    </source>
</evidence>
<keyword evidence="2" id="KW-1185">Reference proteome</keyword>
<sequence length="98" mass="11181">MTLHRLARLSATLNRDEALKRRYVTEMENLIFKGYAEDTSQTKGSPGKAWYLTQHPWRHIRSEDNPADDATRGLSAREFLVGGRWLNGPSFLCLAKCS</sequence>
<dbReference type="PANTHER" id="PTHR47331">
    <property type="entry name" value="PHD-TYPE DOMAIN-CONTAINING PROTEIN"/>
    <property type="match status" value="1"/>
</dbReference>
<dbReference type="Proteomes" id="UP001487740">
    <property type="component" value="Unassembled WGS sequence"/>
</dbReference>
<proteinExistence type="predicted"/>
<organism evidence="1 2">
    <name type="scientific">Scylla paramamosain</name>
    <name type="common">Mud crab</name>
    <dbReference type="NCBI Taxonomy" id="85552"/>
    <lineage>
        <taxon>Eukaryota</taxon>
        <taxon>Metazoa</taxon>
        <taxon>Ecdysozoa</taxon>
        <taxon>Arthropoda</taxon>
        <taxon>Crustacea</taxon>
        <taxon>Multicrustacea</taxon>
        <taxon>Malacostraca</taxon>
        <taxon>Eumalacostraca</taxon>
        <taxon>Eucarida</taxon>
        <taxon>Decapoda</taxon>
        <taxon>Pleocyemata</taxon>
        <taxon>Brachyura</taxon>
        <taxon>Eubrachyura</taxon>
        <taxon>Portunoidea</taxon>
        <taxon>Portunidae</taxon>
        <taxon>Portuninae</taxon>
        <taxon>Scylla</taxon>
    </lineage>
</organism>